<dbReference type="EMBL" id="JAJEPW010000036">
    <property type="protein sequence ID" value="MCC2130134.1"/>
    <property type="molecule type" value="Genomic_DNA"/>
</dbReference>
<evidence type="ECO:0000313" key="2">
    <source>
        <dbReference type="EMBL" id="MCC2130134.1"/>
    </source>
</evidence>
<organism evidence="2 3">
    <name type="scientific">Brotocaccenecus cirricatena</name>
    <dbReference type="NCBI Taxonomy" id="3064195"/>
    <lineage>
        <taxon>Bacteria</taxon>
        <taxon>Bacillati</taxon>
        <taxon>Bacillota</taxon>
        <taxon>Clostridia</taxon>
        <taxon>Eubacteriales</taxon>
        <taxon>Oscillospiraceae</taxon>
        <taxon>Brotocaccenecus</taxon>
    </lineage>
</organism>
<evidence type="ECO:0000256" key="1">
    <source>
        <dbReference type="SAM" id="Coils"/>
    </source>
</evidence>
<dbReference type="Proteomes" id="UP001199319">
    <property type="component" value="Unassembled WGS sequence"/>
</dbReference>
<proteinExistence type="predicted"/>
<reference evidence="2" key="1">
    <citation type="submission" date="2021-10" db="EMBL/GenBank/DDBJ databases">
        <title>Anaerobic single-cell dispensing facilitates the cultivation of human gut bacteria.</title>
        <authorList>
            <person name="Afrizal A."/>
        </authorList>
    </citation>
    <scope>NUCLEOTIDE SEQUENCE</scope>
    <source>
        <strain evidence="2">CLA-AA-H272</strain>
    </source>
</reference>
<dbReference type="RefSeq" id="WP_302929355.1">
    <property type="nucleotide sequence ID" value="NZ_JAJEPW010000036.1"/>
</dbReference>
<feature type="coiled-coil region" evidence="1">
    <location>
        <begin position="26"/>
        <end position="105"/>
    </location>
</feature>
<name>A0AAE3ADF4_9FIRM</name>
<keyword evidence="1" id="KW-0175">Coiled coil</keyword>
<gene>
    <name evidence="2" type="ORF">LKD37_11520</name>
</gene>
<keyword evidence="3" id="KW-1185">Reference proteome</keyword>
<sequence>MNTNFKTALFGGFDREDVVSYIQQTSRENQQRVSALEEENHGLQERNRAMEAELNTLRRAVLENSAAADTCLQLQTQLRELQEQAQKLQKETEYLRAQAAEYQSLKDHIADIEISAHRRTEEFRAKAIEQLRQLTRQQEDWCAQSRAKYAELNHQFCQKLALAQQTLAEPDLSGFQEMEAGLRQLEESFSETNQA</sequence>
<comment type="caution">
    <text evidence="2">The sequence shown here is derived from an EMBL/GenBank/DDBJ whole genome shotgun (WGS) entry which is preliminary data.</text>
</comment>
<dbReference type="AlphaFoldDB" id="A0AAE3ADF4"/>
<dbReference type="Gene3D" id="1.20.5.170">
    <property type="match status" value="1"/>
</dbReference>
<evidence type="ECO:0000313" key="3">
    <source>
        <dbReference type="Proteomes" id="UP001199319"/>
    </source>
</evidence>
<accession>A0AAE3ADF4</accession>
<protein>
    <submittedName>
        <fullName evidence="2">Uncharacterized protein</fullName>
    </submittedName>
</protein>